<proteinExistence type="predicted"/>
<evidence type="ECO:0000313" key="4">
    <source>
        <dbReference type="Proteomes" id="UP000178367"/>
    </source>
</evidence>
<dbReference type="Gene3D" id="1.20.120.680">
    <property type="entry name" value="Formiminotetrahydrofolate cyclodeaminase monomer, up-and-down helical bundle"/>
    <property type="match status" value="1"/>
</dbReference>
<keyword evidence="1" id="KW-1133">Transmembrane helix</keyword>
<dbReference type="EMBL" id="MFGB01000018">
    <property type="protein sequence ID" value="OGF25955.1"/>
    <property type="molecule type" value="Genomic_DNA"/>
</dbReference>
<dbReference type="Proteomes" id="UP000178367">
    <property type="component" value="Unassembled WGS sequence"/>
</dbReference>
<evidence type="ECO:0000259" key="2">
    <source>
        <dbReference type="Pfam" id="PF04961"/>
    </source>
</evidence>
<keyword evidence="1" id="KW-0472">Membrane</keyword>
<dbReference type="GO" id="GO:0003824">
    <property type="term" value="F:catalytic activity"/>
    <property type="evidence" value="ECO:0007669"/>
    <property type="project" value="InterPro"/>
</dbReference>
<organism evidence="3 4">
    <name type="scientific">Candidatus Falkowbacteria bacterium RIFOXYA2_FULL_47_19</name>
    <dbReference type="NCBI Taxonomy" id="1797994"/>
    <lineage>
        <taxon>Bacteria</taxon>
        <taxon>Candidatus Falkowiibacteriota</taxon>
    </lineage>
</organism>
<dbReference type="Pfam" id="PF04961">
    <property type="entry name" value="FTCD_C"/>
    <property type="match status" value="1"/>
</dbReference>
<evidence type="ECO:0000256" key="1">
    <source>
        <dbReference type="SAM" id="Phobius"/>
    </source>
</evidence>
<name>A0A1F5SGY5_9BACT</name>
<dbReference type="STRING" id="1797994.A2227_05635"/>
<dbReference type="InterPro" id="IPR036178">
    <property type="entry name" value="Formintransfe-cycloase-like_sf"/>
</dbReference>
<keyword evidence="1" id="KW-0812">Transmembrane</keyword>
<accession>A0A1F5SGY5</accession>
<gene>
    <name evidence="3" type="ORF">A2227_05635</name>
</gene>
<sequence>MKEIKDMTVEEFLRDLASDAPAPGGGSASAVAGAMAAALVAFVCRKTIGKKKYAAVEATMRDILDQTEDLMARLLDLAEEDKAAFQQVIAEKYSAASLEKASSVPAEIDKLAARVCGLAITVLQYGNIKTQTDAQVASLLAKTATLGAKLNVEINKKDKGV</sequence>
<protein>
    <recommendedName>
        <fullName evidence="2">Cyclodeaminase/cyclohydrolase domain-containing protein</fullName>
    </recommendedName>
</protein>
<comment type="caution">
    <text evidence="3">The sequence shown here is derived from an EMBL/GenBank/DDBJ whole genome shotgun (WGS) entry which is preliminary data.</text>
</comment>
<evidence type="ECO:0000313" key="3">
    <source>
        <dbReference type="EMBL" id="OGF25955.1"/>
    </source>
</evidence>
<dbReference type="SUPFAM" id="SSF101262">
    <property type="entry name" value="Methenyltetrahydrofolate cyclohydrolase-like"/>
    <property type="match status" value="1"/>
</dbReference>
<reference evidence="3 4" key="1">
    <citation type="journal article" date="2016" name="Nat. Commun.">
        <title>Thousands of microbial genomes shed light on interconnected biogeochemical processes in an aquifer system.</title>
        <authorList>
            <person name="Anantharaman K."/>
            <person name="Brown C.T."/>
            <person name="Hug L.A."/>
            <person name="Sharon I."/>
            <person name="Castelle C.J."/>
            <person name="Probst A.J."/>
            <person name="Thomas B.C."/>
            <person name="Singh A."/>
            <person name="Wilkins M.J."/>
            <person name="Karaoz U."/>
            <person name="Brodie E.L."/>
            <person name="Williams K.H."/>
            <person name="Hubbard S.S."/>
            <person name="Banfield J.F."/>
        </authorList>
    </citation>
    <scope>NUCLEOTIDE SEQUENCE [LARGE SCALE GENOMIC DNA]</scope>
</reference>
<dbReference type="InterPro" id="IPR007044">
    <property type="entry name" value="Cyclodeamin/CycHdrlase"/>
</dbReference>
<feature type="domain" description="Cyclodeaminase/cyclohydrolase" evidence="2">
    <location>
        <begin position="8"/>
        <end position="157"/>
    </location>
</feature>
<feature type="transmembrane region" description="Helical" evidence="1">
    <location>
        <begin position="20"/>
        <end position="44"/>
    </location>
</feature>
<dbReference type="AlphaFoldDB" id="A0A1F5SGY5"/>